<dbReference type="AlphaFoldDB" id="A0A7V8SWR8"/>
<reference evidence="2" key="1">
    <citation type="submission" date="2020-06" db="EMBL/GenBank/DDBJ databases">
        <title>Legume-microbial interactions unlock mineral nutrients during tropical forest succession.</title>
        <authorList>
            <person name="Epihov D.Z."/>
        </authorList>
    </citation>
    <scope>NUCLEOTIDE SEQUENCE [LARGE SCALE GENOMIC DNA]</scope>
    <source>
        <strain evidence="2">Pan2503</strain>
    </source>
</reference>
<evidence type="ECO:0000256" key="1">
    <source>
        <dbReference type="SAM" id="MobiDB-lite"/>
    </source>
</evidence>
<feature type="compositionally biased region" description="Low complexity" evidence="1">
    <location>
        <begin position="14"/>
        <end position="24"/>
    </location>
</feature>
<protein>
    <submittedName>
        <fullName evidence="2">Uncharacterized protein</fullName>
    </submittedName>
</protein>
<dbReference type="EMBL" id="JACDQQ010000912">
    <property type="protein sequence ID" value="MBA0085213.1"/>
    <property type="molecule type" value="Genomic_DNA"/>
</dbReference>
<keyword evidence="3" id="KW-1185">Reference proteome</keyword>
<proteinExistence type="predicted"/>
<comment type="caution">
    <text evidence="2">The sequence shown here is derived from an EMBL/GenBank/DDBJ whole genome shotgun (WGS) entry which is preliminary data.</text>
</comment>
<evidence type="ECO:0000313" key="2">
    <source>
        <dbReference type="EMBL" id="MBA0085213.1"/>
    </source>
</evidence>
<sequence>MSVPANLMQQMLKQQGGARPGAPAGAPPPGMQGPASDASRTMPPAAAPFATPQEKRGNKATAMANVHIALTLLEQAIPDLGSDSPEGLSVIKAVQGLAKLAGDHDNSDLVPAEIMHMVKQMPQMGGGTPMQQELMRQMAQQNAPKPPQGVPGGAPGGAPPPPGAM</sequence>
<name>A0A7V8SWR8_9BACT</name>
<organism evidence="2 3">
    <name type="scientific">Candidatus Acidiferrum panamense</name>
    <dbReference type="NCBI Taxonomy" id="2741543"/>
    <lineage>
        <taxon>Bacteria</taxon>
        <taxon>Pseudomonadati</taxon>
        <taxon>Acidobacteriota</taxon>
        <taxon>Terriglobia</taxon>
        <taxon>Candidatus Acidiferrales</taxon>
        <taxon>Candidatus Acidiferrum</taxon>
    </lineage>
</organism>
<evidence type="ECO:0000313" key="3">
    <source>
        <dbReference type="Proteomes" id="UP000567293"/>
    </source>
</evidence>
<feature type="region of interest" description="Disordered" evidence="1">
    <location>
        <begin position="11"/>
        <end position="57"/>
    </location>
</feature>
<dbReference type="Proteomes" id="UP000567293">
    <property type="component" value="Unassembled WGS sequence"/>
</dbReference>
<accession>A0A7V8SWR8</accession>
<feature type="region of interest" description="Disordered" evidence="1">
    <location>
        <begin position="124"/>
        <end position="165"/>
    </location>
</feature>
<feature type="compositionally biased region" description="Low complexity" evidence="1">
    <location>
        <begin position="43"/>
        <end position="52"/>
    </location>
</feature>
<gene>
    <name evidence="2" type="ORF">HRJ53_09465</name>
</gene>